<proteinExistence type="predicted"/>
<evidence type="ECO:0000313" key="2">
    <source>
        <dbReference type="Proteomes" id="UP000199092"/>
    </source>
</evidence>
<evidence type="ECO:0000313" key="1">
    <source>
        <dbReference type="EMBL" id="SDT34905.1"/>
    </source>
</evidence>
<dbReference type="InterPro" id="IPR024019">
    <property type="entry name" value="CHP04096"/>
</dbReference>
<dbReference type="Gene3D" id="3.40.50.150">
    <property type="entry name" value="Vaccinia Virus protein VP39"/>
    <property type="match status" value="1"/>
</dbReference>
<dbReference type="SUPFAM" id="SSF53335">
    <property type="entry name" value="S-adenosyl-L-methionine-dependent methyltransferases"/>
    <property type="match status" value="1"/>
</dbReference>
<dbReference type="RefSeq" id="WP_091414978.1">
    <property type="nucleotide sequence ID" value="NZ_LT629749.1"/>
</dbReference>
<dbReference type="Proteomes" id="UP000199092">
    <property type="component" value="Chromosome I"/>
</dbReference>
<accession>A0A1H1ZM71</accession>
<dbReference type="OrthoDB" id="224775at2"/>
<reference evidence="1 2" key="1">
    <citation type="submission" date="2016-10" db="EMBL/GenBank/DDBJ databases">
        <authorList>
            <person name="de Groot N.N."/>
        </authorList>
    </citation>
    <scope>NUCLEOTIDE SEQUENCE [LARGE SCALE GENOMIC DNA]</scope>
    <source>
        <strain evidence="1 2">DSM 21741</strain>
    </source>
</reference>
<sequence>MSNARWEQPWQSQRQRTAIGRQALSAPVRQAFADGLLEPGTVLDYGSGRGQDVERLAAAGVVVRGWDPYYAASTPLEAADHVLLSYVLNVIESPHERRMVLEHAWGLALRTLVVASRLSWEQRKVRGDRLSDGVLTSRDTFQHLYEPSELRTLVQDVTHGACLFPAPGVVYVFRNERDRLACLARRTVERFAWQSSEGYGEALQDVVRFYEQRGRLPLFEELPVDHVPLLTKVPMHVLRRSAKEAANPARVEDGVKRSILETLLLLGIAIFDGRPRLSMLPPTTQADLRSFFSSYADACRRADRLLLKLRDDSYLRAVMRNSVGKLTPSALYVHRSAVTRLPVLLRLYEHCAAVAAGRPEGWTLVKLHHDGRKVSWLSYPDFDRDPHPRLSWSYQVDLRTLATGWTGYEGAPNRPLLHRKHEFIADDHADAGKYRRLTEAEVRAGLYRHPELIGRVQGWESELRAAGVQLRGHRLIRKKPS</sequence>
<gene>
    <name evidence="1" type="ORF">SAMN04488543_3877</name>
</gene>
<dbReference type="STRING" id="546871.SAMN04488543_3877"/>
<dbReference type="GO" id="GO:0032259">
    <property type="term" value="P:methylation"/>
    <property type="evidence" value="ECO:0007669"/>
    <property type="project" value="UniProtKB-KW"/>
</dbReference>
<keyword evidence="1" id="KW-0489">Methyltransferase</keyword>
<dbReference type="GO" id="GO:0008168">
    <property type="term" value="F:methyltransferase activity"/>
    <property type="evidence" value="ECO:0007669"/>
    <property type="project" value="UniProtKB-KW"/>
</dbReference>
<dbReference type="NCBIfam" id="TIGR04096">
    <property type="entry name" value="dnd_rel_methyl"/>
    <property type="match status" value="1"/>
</dbReference>
<keyword evidence="2" id="KW-1185">Reference proteome</keyword>
<dbReference type="AlphaFoldDB" id="A0A1H1ZM71"/>
<dbReference type="InterPro" id="IPR029063">
    <property type="entry name" value="SAM-dependent_MTases_sf"/>
</dbReference>
<name>A0A1H1ZM71_9ACTN</name>
<organism evidence="1 2">
    <name type="scientific">Friedmanniella luteola</name>
    <dbReference type="NCBI Taxonomy" id="546871"/>
    <lineage>
        <taxon>Bacteria</taxon>
        <taxon>Bacillati</taxon>
        <taxon>Actinomycetota</taxon>
        <taxon>Actinomycetes</taxon>
        <taxon>Propionibacteriales</taxon>
        <taxon>Nocardioidaceae</taxon>
        <taxon>Friedmanniella</taxon>
    </lineage>
</organism>
<keyword evidence="1" id="KW-0808">Transferase</keyword>
<protein>
    <submittedName>
        <fullName evidence="1">DNA phosphorothioation-associated putative methyltransferase</fullName>
    </submittedName>
</protein>
<dbReference type="EMBL" id="LT629749">
    <property type="protein sequence ID" value="SDT34905.1"/>
    <property type="molecule type" value="Genomic_DNA"/>
</dbReference>